<sequence>MNNKNNSGQSLLEVLTALGVAAVIIVALTTLAVTSLRNAQHARSQTTATKLASEGIEQVRTVRDRQGWTAFYLYVFGKCYTVDTTNWILQNAEDPPCDGMEVSGYSGYVRKIFLENESTGGEGRKITVTVTWTDSFGENTSQATTILTKWQ</sequence>
<accession>A0A1F5G2Y3</accession>
<evidence type="ECO:0000313" key="3">
    <source>
        <dbReference type="Proteomes" id="UP000176628"/>
    </source>
</evidence>
<dbReference type="EMBL" id="MFAV01000028">
    <property type="protein sequence ID" value="OGD86187.1"/>
    <property type="molecule type" value="Genomic_DNA"/>
</dbReference>
<dbReference type="Proteomes" id="UP000176628">
    <property type="component" value="Unassembled WGS sequence"/>
</dbReference>
<proteinExistence type="predicted"/>
<organism evidence="2 3">
    <name type="scientific">Candidatus Curtissbacteria bacterium RBG_16_39_7</name>
    <dbReference type="NCBI Taxonomy" id="1797707"/>
    <lineage>
        <taxon>Bacteria</taxon>
        <taxon>Candidatus Curtissiibacteriota</taxon>
    </lineage>
</organism>
<keyword evidence="1" id="KW-1133">Transmembrane helix</keyword>
<comment type="caution">
    <text evidence="2">The sequence shown here is derived from an EMBL/GenBank/DDBJ whole genome shotgun (WGS) entry which is preliminary data.</text>
</comment>
<protein>
    <recommendedName>
        <fullName evidence="4">Type II secretion system protein GspI C-terminal domain-containing protein</fullName>
    </recommendedName>
</protein>
<dbReference type="AlphaFoldDB" id="A0A1F5G2Y3"/>
<evidence type="ECO:0000313" key="2">
    <source>
        <dbReference type="EMBL" id="OGD86187.1"/>
    </source>
</evidence>
<feature type="transmembrane region" description="Helical" evidence="1">
    <location>
        <begin position="12"/>
        <end position="33"/>
    </location>
</feature>
<keyword evidence="1" id="KW-0472">Membrane</keyword>
<keyword evidence="1" id="KW-0812">Transmembrane</keyword>
<evidence type="ECO:0000256" key="1">
    <source>
        <dbReference type="SAM" id="Phobius"/>
    </source>
</evidence>
<reference evidence="2 3" key="1">
    <citation type="journal article" date="2016" name="Nat. Commun.">
        <title>Thousands of microbial genomes shed light on interconnected biogeochemical processes in an aquifer system.</title>
        <authorList>
            <person name="Anantharaman K."/>
            <person name="Brown C.T."/>
            <person name="Hug L.A."/>
            <person name="Sharon I."/>
            <person name="Castelle C.J."/>
            <person name="Probst A.J."/>
            <person name="Thomas B.C."/>
            <person name="Singh A."/>
            <person name="Wilkins M.J."/>
            <person name="Karaoz U."/>
            <person name="Brodie E.L."/>
            <person name="Williams K.H."/>
            <person name="Hubbard S.S."/>
            <person name="Banfield J.F."/>
        </authorList>
    </citation>
    <scope>NUCLEOTIDE SEQUENCE [LARGE SCALE GENOMIC DNA]</scope>
</reference>
<evidence type="ECO:0008006" key="4">
    <source>
        <dbReference type="Google" id="ProtNLM"/>
    </source>
</evidence>
<name>A0A1F5G2Y3_9BACT</name>
<gene>
    <name evidence="2" type="ORF">A2Z23_03160</name>
</gene>